<sequence length="95" mass="10324">MWVSGTQPCSPGPAAALHHTLGCTSGDHPCSRLQGPQIPGKGEDLSKLSQLKAGVDLLCRPCPWDWTFCQGKCYFFSNSKRNWNDAVTACQEVEA</sequence>
<organism evidence="1 2">
    <name type="scientific">Castor canadensis</name>
    <name type="common">American beaver</name>
    <dbReference type="NCBI Taxonomy" id="51338"/>
    <lineage>
        <taxon>Eukaryota</taxon>
        <taxon>Metazoa</taxon>
        <taxon>Chordata</taxon>
        <taxon>Craniata</taxon>
        <taxon>Vertebrata</taxon>
        <taxon>Euteleostomi</taxon>
        <taxon>Mammalia</taxon>
        <taxon>Eutheria</taxon>
        <taxon>Euarchontoglires</taxon>
        <taxon>Glires</taxon>
        <taxon>Rodentia</taxon>
        <taxon>Castorimorpha</taxon>
        <taxon>Castoridae</taxon>
        <taxon>Castor</taxon>
    </lineage>
</organism>
<keyword evidence="1" id="KW-1185">Reference proteome</keyword>
<gene>
    <name evidence="2" type="primary">LOC141416393</name>
</gene>
<evidence type="ECO:0000313" key="1">
    <source>
        <dbReference type="Proteomes" id="UP001732720"/>
    </source>
</evidence>
<accession>A0AC58KX86</accession>
<dbReference type="Proteomes" id="UP001732720">
    <property type="component" value="Chromosome 14"/>
</dbReference>
<name>A0AC58KX86_CASCN</name>
<dbReference type="RefSeq" id="XP_073909534.1">
    <property type="nucleotide sequence ID" value="XM_074053433.1"/>
</dbReference>
<proteinExistence type="predicted"/>
<reference evidence="2" key="1">
    <citation type="submission" date="2025-08" db="UniProtKB">
        <authorList>
            <consortium name="RefSeq"/>
        </authorList>
    </citation>
    <scope>IDENTIFICATION</scope>
</reference>
<protein>
    <submittedName>
        <fullName evidence="2">CD209 antigen-like protein 2</fullName>
    </submittedName>
</protein>
<evidence type="ECO:0000313" key="2">
    <source>
        <dbReference type="RefSeq" id="XP_073909534.1"/>
    </source>
</evidence>